<feature type="binding site" evidence="9">
    <location>
        <position position="241"/>
    </location>
    <ligand>
        <name>Zn(2+)</name>
        <dbReference type="ChEBI" id="CHEBI:29105"/>
        <note>catalytic</note>
    </ligand>
</feature>
<dbReference type="GO" id="GO:0016020">
    <property type="term" value="C:membrane"/>
    <property type="evidence" value="ECO:0007669"/>
    <property type="project" value="InterPro"/>
</dbReference>
<dbReference type="PANTHER" id="PTHR10680:SF14">
    <property type="entry name" value="PEPTIDYL-GLYCINE ALPHA-AMIDATING MONOOXYGENASE"/>
    <property type="match status" value="1"/>
</dbReference>
<dbReference type="EC" id="4.3.2.5" evidence="1"/>
<evidence type="ECO:0000256" key="3">
    <source>
        <dbReference type="ARBA" id="ARBA00022729"/>
    </source>
</evidence>
<comment type="caution">
    <text evidence="13">The sequence shown here is derived from an EMBL/GenBank/DDBJ whole genome shotgun (WGS) entry which is preliminary data.</text>
</comment>
<evidence type="ECO:0000256" key="11">
    <source>
        <dbReference type="PROSITE-ProRule" id="PRU00504"/>
    </source>
</evidence>
<reference evidence="13" key="2">
    <citation type="journal article" date="2023" name="Commun. Biol.">
        <title>Intrasexual cuticular hydrocarbon dimorphism in a wasp sheds light on hydrocarbon biosynthesis genes in Hymenoptera.</title>
        <authorList>
            <person name="Moris V.C."/>
            <person name="Podsiadlowski L."/>
            <person name="Martin S."/>
            <person name="Oeyen J.P."/>
            <person name="Donath A."/>
            <person name="Petersen M."/>
            <person name="Wilbrandt J."/>
            <person name="Misof B."/>
            <person name="Liedtke D."/>
            <person name="Thamm M."/>
            <person name="Scheiner R."/>
            <person name="Schmitt T."/>
            <person name="Niehuis O."/>
        </authorList>
    </citation>
    <scope>NUCLEOTIDE SEQUENCE</scope>
    <source>
        <strain evidence="13">GBR_01_08_01A</strain>
    </source>
</reference>
<feature type="binding site" evidence="9">
    <location>
        <position position="339"/>
    </location>
    <ligand>
        <name>Zn(2+)</name>
        <dbReference type="ChEBI" id="CHEBI:29105"/>
        <note>catalytic</note>
    </ligand>
</feature>
<dbReference type="GO" id="GO:0005576">
    <property type="term" value="C:extracellular region"/>
    <property type="evidence" value="ECO:0007669"/>
    <property type="project" value="TreeGrafter"/>
</dbReference>
<proteinExistence type="predicted"/>
<feature type="binding site" evidence="8">
    <location>
        <position position="212"/>
    </location>
    <ligand>
        <name>a protein</name>
        <dbReference type="ChEBI" id="CHEBI:16541"/>
    </ligand>
    <ligandPart>
        <name>C-terminal Xaa-(2S)-2-hydroxyglycine residue</name>
        <dbReference type="ChEBI" id="CHEBI:142768"/>
    </ligandPart>
</feature>
<dbReference type="InterPro" id="IPR000720">
    <property type="entry name" value="PHM/PAL"/>
</dbReference>
<dbReference type="Proteomes" id="UP001258017">
    <property type="component" value="Unassembled WGS sequence"/>
</dbReference>
<evidence type="ECO:0000313" key="14">
    <source>
        <dbReference type="Proteomes" id="UP001258017"/>
    </source>
</evidence>
<keyword evidence="3 12" id="KW-0732">Signal</keyword>
<keyword evidence="2 9" id="KW-0479">Metal-binding</keyword>
<comment type="cofactor">
    <cofactor evidence="9">
        <name>Zn(2+)</name>
        <dbReference type="ChEBI" id="CHEBI:29105"/>
    </cofactor>
    <text evidence="9">Binds one Zn(2+) ion per subunit.</text>
</comment>
<feature type="binding site" evidence="9">
    <location>
        <position position="340"/>
    </location>
    <ligand>
        <name>Ca(2+)</name>
        <dbReference type="ChEBI" id="CHEBI:29108"/>
        <note>structural</note>
    </ligand>
</feature>
<dbReference type="InterPro" id="IPR011042">
    <property type="entry name" value="6-blade_b-propeller_TolB-like"/>
</dbReference>
<feature type="binding site" evidence="8">
    <location>
        <position position="94"/>
    </location>
    <ligand>
        <name>a protein</name>
        <dbReference type="ChEBI" id="CHEBI:16541"/>
    </ligand>
    <ligandPart>
        <name>C-terminal Xaa-(2S)-2-hydroxyglycine residue</name>
        <dbReference type="ChEBI" id="CHEBI:142768"/>
    </ligandPart>
</feature>
<evidence type="ECO:0000313" key="13">
    <source>
        <dbReference type="EMBL" id="KAK2588658.1"/>
    </source>
</evidence>
<dbReference type="Pfam" id="PF01436">
    <property type="entry name" value="NHL"/>
    <property type="match status" value="1"/>
</dbReference>
<evidence type="ECO:0000256" key="6">
    <source>
        <dbReference type="ARBA" id="ARBA00023180"/>
    </source>
</evidence>
<evidence type="ECO:0000256" key="12">
    <source>
        <dbReference type="SAM" id="SignalP"/>
    </source>
</evidence>
<feature type="disulfide bond" evidence="10">
    <location>
        <begin position="193"/>
        <end position="213"/>
    </location>
</feature>
<evidence type="ECO:0000256" key="4">
    <source>
        <dbReference type="ARBA" id="ARBA00022737"/>
    </source>
</evidence>
<organism evidence="13 14">
    <name type="scientific">Odynerus spinipes</name>
    <dbReference type="NCBI Taxonomy" id="1348599"/>
    <lineage>
        <taxon>Eukaryota</taxon>
        <taxon>Metazoa</taxon>
        <taxon>Ecdysozoa</taxon>
        <taxon>Arthropoda</taxon>
        <taxon>Hexapoda</taxon>
        <taxon>Insecta</taxon>
        <taxon>Pterygota</taxon>
        <taxon>Neoptera</taxon>
        <taxon>Endopterygota</taxon>
        <taxon>Hymenoptera</taxon>
        <taxon>Apocrita</taxon>
        <taxon>Aculeata</taxon>
        <taxon>Vespoidea</taxon>
        <taxon>Vespidae</taxon>
        <taxon>Eumeninae</taxon>
        <taxon>Odynerus</taxon>
    </lineage>
</organism>
<feature type="signal peptide" evidence="12">
    <location>
        <begin position="1"/>
        <end position="26"/>
    </location>
</feature>
<evidence type="ECO:0000256" key="8">
    <source>
        <dbReference type="PIRSR" id="PIRSR600720-1"/>
    </source>
</evidence>
<name>A0AAD9RZV2_9HYME</name>
<keyword evidence="9" id="KW-0106">Calcium</keyword>
<evidence type="ECO:0000256" key="2">
    <source>
        <dbReference type="ARBA" id="ARBA00022723"/>
    </source>
</evidence>
<evidence type="ECO:0000256" key="9">
    <source>
        <dbReference type="PIRSR" id="PIRSR600720-2"/>
    </source>
</evidence>
<evidence type="ECO:0000256" key="7">
    <source>
        <dbReference type="ARBA" id="ARBA00023239"/>
    </source>
</evidence>
<feature type="binding site" evidence="9">
    <location>
        <position position="146"/>
    </location>
    <ligand>
        <name>Zn(2+)</name>
        <dbReference type="ChEBI" id="CHEBI:29105"/>
        <note>catalytic</note>
    </ligand>
</feature>
<dbReference type="PRINTS" id="PR00790">
    <property type="entry name" value="PAMONOXGNASE"/>
</dbReference>
<gene>
    <name evidence="13" type="ORF">KPH14_001559</name>
</gene>
<keyword evidence="5 10" id="KW-1015">Disulfide bond</keyword>
<dbReference type="InterPro" id="IPR001258">
    <property type="entry name" value="NHL_repeat"/>
</dbReference>
<dbReference type="EMBL" id="JAIFRP010000002">
    <property type="protein sequence ID" value="KAK2588658.1"/>
    <property type="molecule type" value="Genomic_DNA"/>
</dbReference>
<dbReference type="SUPFAM" id="SSF63829">
    <property type="entry name" value="Calcium-dependent phosphotriesterase"/>
    <property type="match status" value="1"/>
</dbReference>
<keyword evidence="6" id="KW-0325">Glycoprotein</keyword>
<dbReference type="GO" id="GO:0004598">
    <property type="term" value="F:peptidylamidoglycolate lyase activity"/>
    <property type="evidence" value="ECO:0007669"/>
    <property type="project" value="UniProtKB-EC"/>
</dbReference>
<feature type="binding site" evidence="9">
    <location>
        <position position="81"/>
    </location>
    <ligand>
        <name>Ca(2+)</name>
        <dbReference type="ChEBI" id="CHEBI:29108"/>
        <note>structural</note>
    </ligand>
</feature>
<keyword evidence="14" id="KW-1185">Reference proteome</keyword>
<accession>A0AAD9RZV2</accession>
<dbReference type="PROSITE" id="PS51125">
    <property type="entry name" value="NHL"/>
    <property type="match status" value="1"/>
</dbReference>
<evidence type="ECO:0000256" key="10">
    <source>
        <dbReference type="PIRSR" id="PIRSR600720-3"/>
    </source>
</evidence>
<keyword evidence="7" id="KW-0456">Lyase</keyword>
<dbReference type="Gene3D" id="2.120.10.30">
    <property type="entry name" value="TolB, C-terminal domain"/>
    <property type="match status" value="1"/>
</dbReference>
<feature type="binding site" evidence="8">
    <location>
        <position position="256"/>
    </location>
    <ligand>
        <name>a protein</name>
        <dbReference type="ChEBI" id="CHEBI:16541"/>
    </ligand>
    <ligandPart>
        <name>C-terminal Xaa-(2S)-2-hydroxyglycine residue</name>
        <dbReference type="ChEBI" id="CHEBI:142768"/>
    </ligandPart>
</feature>
<dbReference type="PANTHER" id="PTHR10680">
    <property type="entry name" value="PEPTIDYL-GLYCINE ALPHA-AMIDATING MONOOXYGENASE"/>
    <property type="match status" value="1"/>
</dbReference>
<dbReference type="CDD" id="cd14958">
    <property type="entry name" value="NHL_PAL_like"/>
    <property type="match status" value="1"/>
</dbReference>
<protein>
    <recommendedName>
        <fullName evidence="1">peptidylamidoglycolate lyase</fullName>
        <ecNumber evidence="1">4.3.2.5</ecNumber>
    </recommendedName>
</protein>
<evidence type="ECO:0000256" key="1">
    <source>
        <dbReference type="ARBA" id="ARBA00012343"/>
    </source>
</evidence>
<sequence length="366" mass="41343">MEGRTWNNILRVFLIFVVFLLDDATSDIDGRAIFQRNGLDEVDEVDEPFWELLTGFESRPLQPVEDRNWKSPQNLGQVSGVSVDPSGNPVVFHRGDRVWGYDTFTQDNVYQEEYKGPIEVNTVLTLDPKTGDVIHGWGNHTFYLPHGIHIDGFGKVWLTDVALHQVFKYDSSGVLRLVLGQRFEPGNDINHFCQPTSVAVAPTGEIVVADGYCNRRIVLFDHIGNPLYSIQEPWVNLQIPHSLTILSDEKVCIADRENERVLCINAGLPRIKTISFKPPYSIPLLGQVYAVASYRDMVYAVMNGMKSRDVRTTGLTINPYTQSVVDFWSPESGSFWNPHDIGISPNGTALYVTEIGPNRVWKFNLM</sequence>
<keyword evidence="9" id="KW-0862">Zinc</keyword>
<evidence type="ECO:0000256" key="5">
    <source>
        <dbReference type="ARBA" id="ARBA00023157"/>
    </source>
</evidence>
<dbReference type="GO" id="GO:0006518">
    <property type="term" value="P:peptide metabolic process"/>
    <property type="evidence" value="ECO:0007669"/>
    <property type="project" value="InterPro"/>
</dbReference>
<feature type="disulfide bond" evidence="10">
    <location>
        <begin position="252"/>
        <end position="263"/>
    </location>
</feature>
<feature type="chain" id="PRO_5042011716" description="peptidylamidoglycolate lyase" evidence="12">
    <location>
        <begin position="27"/>
        <end position="366"/>
    </location>
</feature>
<dbReference type="AlphaFoldDB" id="A0AAD9RZV2"/>
<feature type="repeat" description="NHL" evidence="11">
    <location>
        <begin position="184"/>
        <end position="223"/>
    </location>
</feature>
<reference evidence="13" key="1">
    <citation type="submission" date="2021-08" db="EMBL/GenBank/DDBJ databases">
        <authorList>
            <person name="Misof B."/>
            <person name="Oliver O."/>
            <person name="Podsiadlowski L."/>
            <person name="Donath A."/>
            <person name="Peters R."/>
            <person name="Mayer C."/>
            <person name="Rust J."/>
            <person name="Gunkel S."/>
            <person name="Lesny P."/>
            <person name="Martin S."/>
            <person name="Oeyen J.P."/>
            <person name="Petersen M."/>
            <person name="Panagiotis P."/>
            <person name="Wilbrandt J."/>
            <person name="Tanja T."/>
        </authorList>
    </citation>
    <scope>NUCLEOTIDE SEQUENCE</scope>
    <source>
        <strain evidence="13">GBR_01_08_01A</strain>
        <tissue evidence="13">Thorax + abdomen</tissue>
    </source>
</reference>
<dbReference type="GO" id="GO:0046872">
    <property type="term" value="F:metal ion binding"/>
    <property type="evidence" value="ECO:0007669"/>
    <property type="project" value="UniProtKB-KW"/>
</dbReference>
<keyword evidence="4" id="KW-0677">Repeat</keyword>